<sequence length="148" mass="17241">HPTWFFSRYLCVYLVVSRQIETVMETEMKASLGQNVTLNCSIIEQNLWWHMEVHGRLRACIGRVMGGVFYLQNALPSAKYKSLKMNQLMVTDIQQEDYRLYFCGRRRDDNINFTDAFRIVPSESGLQIKGVKGQKAALVFFNDELEMC</sequence>
<name>A0A3Q4BEX8_MOLML</name>
<feature type="signal peptide" evidence="1">
    <location>
        <begin position="1"/>
        <end position="17"/>
    </location>
</feature>
<evidence type="ECO:0000313" key="2">
    <source>
        <dbReference type="Ensembl" id="ENSMMOP00000017610.1"/>
    </source>
</evidence>
<reference evidence="2" key="1">
    <citation type="submission" date="2025-08" db="UniProtKB">
        <authorList>
            <consortium name="Ensembl"/>
        </authorList>
    </citation>
    <scope>IDENTIFICATION</scope>
</reference>
<organism evidence="2 3">
    <name type="scientific">Mola mola</name>
    <name type="common">Ocean sunfish</name>
    <name type="synonym">Tetraodon mola</name>
    <dbReference type="NCBI Taxonomy" id="94237"/>
    <lineage>
        <taxon>Eukaryota</taxon>
        <taxon>Metazoa</taxon>
        <taxon>Chordata</taxon>
        <taxon>Craniata</taxon>
        <taxon>Vertebrata</taxon>
        <taxon>Euteleostomi</taxon>
        <taxon>Actinopterygii</taxon>
        <taxon>Neopterygii</taxon>
        <taxon>Teleostei</taxon>
        <taxon>Neoteleostei</taxon>
        <taxon>Acanthomorphata</taxon>
        <taxon>Eupercaria</taxon>
        <taxon>Tetraodontiformes</taxon>
        <taxon>Molidae</taxon>
        <taxon>Mola</taxon>
    </lineage>
</organism>
<dbReference type="InterPro" id="IPR036179">
    <property type="entry name" value="Ig-like_dom_sf"/>
</dbReference>
<proteinExistence type="predicted"/>
<accession>A0A3Q4BEX8</accession>
<keyword evidence="3" id="KW-1185">Reference proteome</keyword>
<keyword evidence="1" id="KW-0732">Signal</keyword>
<dbReference type="Proteomes" id="UP000261620">
    <property type="component" value="Unplaced"/>
</dbReference>
<dbReference type="SUPFAM" id="SSF48726">
    <property type="entry name" value="Immunoglobulin"/>
    <property type="match status" value="1"/>
</dbReference>
<evidence type="ECO:0000313" key="3">
    <source>
        <dbReference type="Proteomes" id="UP000261620"/>
    </source>
</evidence>
<feature type="chain" id="PRO_5018779881" description="Immunoglobulin V-set domain-containing protein" evidence="1">
    <location>
        <begin position="18"/>
        <end position="148"/>
    </location>
</feature>
<reference evidence="2" key="2">
    <citation type="submission" date="2025-09" db="UniProtKB">
        <authorList>
            <consortium name="Ensembl"/>
        </authorList>
    </citation>
    <scope>IDENTIFICATION</scope>
</reference>
<protein>
    <recommendedName>
        <fullName evidence="4">Immunoglobulin V-set domain-containing protein</fullName>
    </recommendedName>
</protein>
<dbReference type="AlphaFoldDB" id="A0A3Q4BEX8"/>
<evidence type="ECO:0000256" key="1">
    <source>
        <dbReference type="SAM" id="SignalP"/>
    </source>
</evidence>
<evidence type="ECO:0008006" key="4">
    <source>
        <dbReference type="Google" id="ProtNLM"/>
    </source>
</evidence>
<dbReference type="Ensembl" id="ENSMMOT00000017900.1">
    <property type="protein sequence ID" value="ENSMMOP00000017610.1"/>
    <property type="gene ID" value="ENSMMOG00000013369.1"/>
</dbReference>